<feature type="compositionally biased region" description="Basic and acidic residues" evidence="8">
    <location>
        <begin position="883"/>
        <end position="898"/>
    </location>
</feature>
<dbReference type="GO" id="GO:0035825">
    <property type="term" value="P:homologous recombination"/>
    <property type="evidence" value="ECO:0007669"/>
    <property type="project" value="UniProtKB-ARBA"/>
</dbReference>
<reference evidence="9" key="1">
    <citation type="journal article" date="2025" name="Foods">
        <title>Unveiling the Microbial Signatures of Arabica Coffee Cherries: Insights into Ripeness Specific Diversity, Functional Traits, and Implications for Quality and Safety.</title>
        <authorList>
            <consortium name="RefSeq"/>
            <person name="Tenea G.N."/>
            <person name="Cifuentes V."/>
            <person name="Reyes P."/>
            <person name="Cevallos-Vallejos M."/>
        </authorList>
    </citation>
    <scope>NUCLEOTIDE SEQUENCE [LARGE SCALE GENOMIC DNA]</scope>
</reference>
<dbReference type="GO" id="GO:0005634">
    <property type="term" value="C:nucleus"/>
    <property type="evidence" value="ECO:0007669"/>
    <property type="project" value="UniProtKB-SubCell"/>
</dbReference>
<proteinExistence type="predicted"/>
<dbReference type="PANTHER" id="PTHR12663:SF50">
    <property type="entry name" value="SISTER CHROMATID COHESION PROTEIN PDS5 HOMOLOG B"/>
    <property type="match status" value="1"/>
</dbReference>
<evidence type="ECO:0000256" key="2">
    <source>
        <dbReference type="ARBA" id="ARBA00022618"/>
    </source>
</evidence>
<dbReference type="GO" id="GO:0051301">
    <property type="term" value="P:cell division"/>
    <property type="evidence" value="ECO:0007669"/>
    <property type="project" value="UniProtKB-KW"/>
</dbReference>
<dbReference type="InterPro" id="IPR011989">
    <property type="entry name" value="ARM-like"/>
</dbReference>
<evidence type="ECO:0000256" key="8">
    <source>
        <dbReference type="SAM" id="MobiDB-lite"/>
    </source>
</evidence>
<sequence length="982" mass="110662">MAAAESEAEAQQLISRLGKQLKASKTCPNKDSLVKWLKEAVIALGKFKQLKSLNSVIQPLSDSLIKHGLLQHKDKDIRILVATCFCEIIRVLAPDPGFSDDVFTDIFKLLQSIFAETGDYKSPYFSRRVKLLETVAKLNVCVLMLDVGCEDLILKMFKIFFSAAREQHPQSVINAMSSIMARILEDKLEEKDLESLIFQEKFSEPLLDVIIQNLLKESKGGSGGFARLAVSVIQNCNEKLERCICTFLRSCILNRESIGSELKEWYHDILYEIFRSAPQMLVSVIPSLSHELLTDQVDVRIKALNLLRKCFSLPGHNIAEEYHNLFMDFLNRFTDKSAEVRLCALSCGKALYTNNPSGTGSSQILTELESRLLDFDDRVRMQAVSIVCDVARLQIGSVTNELISQVADRLRDKKVSVRKKALQKLLELYQDYCTKCVGDIKMHFEQIPCKILMLCYDKDCKEFRPQSLEYVLAEDLFPVSLSVEGRTNHWIFLSSLFTPLHVNALNAILSQKRRLRNALQAYLHLRVHKEEIGSDEMERNTKALFKKMSALFPDPAEAEECFYKLNQVNDNDIFKMLADMINVGDALSTRDNLLRKIGDQSPLFDFLRLLSSKCSLNIFSSRHVSCILDHLTFDKSIRNTKLDYSPLLLLSAIISAFPSLLRSSEEKFRQLLADEDIPFNEQLIQFLAKEGSNISIKLSDCYNFLERVRLEGTQAEAKLAVSAIAALSDSSEEVIVPNLCKTSCTIKKHSEQCLKSSLTSDANKSANSNLTLSKSADASRIWIEGLQKTSHQEVHSGGTVEVHNESSVDNQHEIHASVISESIMSKERVGSSCDSVATKPTLGLKEDFPSCLQERDMNMTYNSNTDKVAKLSTANHKKVNLAKENKDKGEASDVEHRQMRASTHYRWNDGENSSVHSKRETSGACDSDCEGNSLKKTKFFAEEIPLPAAENTKKIRRSKVAASKAINVNKDMIARRTRRQKV</sequence>
<dbReference type="InterPro" id="IPR039776">
    <property type="entry name" value="Pds5"/>
</dbReference>
<keyword evidence="5" id="KW-0234">DNA repair</keyword>
<evidence type="ECO:0000256" key="6">
    <source>
        <dbReference type="ARBA" id="ARBA00023242"/>
    </source>
</evidence>
<dbReference type="GO" id="GO:0007064">
    <property type="term" value="P:mitotic sister chromatid cohesion"/>
    <property type="evidence" value="ECO:0007669"/>
    <property type="project" value="InterPro"/>
</dbReference>
<dbReference type="SUPFAM" id="SSF48371">
    <property type="entry name" value="ARM repeat"/>
    <property type="match status" value="1"/>
</dbReference>
<keyword evidence="7" id="KW-0131">Cell cycle</keyword>
<dbReference type="GeneID" id="113712396"/>
<keyword evidence="4" id="KW-0498">Mitosis</keyword>
<evidence type="ECO:0000256" key="1">
    <source>
        <dbReference type="ARBA" id="ARBA00004123"/>
    </source>
</evidence>
<dbReference type="InterPro" id="IPR016024">
    <property type="entry name" value="ARM-type_fold"/>
</dbReference>
<comment type="subcellular location">
    <subcellularLocation>
        <location evidence="1">Nucleus</location>
    </subcellularLocation>
</comment>
<evidence type="ECO:0000256" key="5">
    <source>
        <dbReference type="ARBA" id="ARBA00023204"/>
    </source>
</evidence>
<keyword evidence="6" id="KW-0539">Nucleus</keyword>
<protein>
    <submittedName>
        <fullName evidence="10">Sister chromatid cohesion protein PDS5 homolog B isoform X1</fullName>
    </submittedName>
</protein>
<evidence type="ECO:0000256" key="7">
    <source>
        <dbReference type="ARBA" id="ARBA00023306"/>
    </source>
</evidence>
<dbReference type="Proteomes" id="UP001652660">
    <property type="component" value="Chromosome 10e"/>
</dbReference>
<dbReference type="OrthoDB" id="200660at2759"/>
<evidence type="ECO:0000313" key="10">
    <source>
        <dbReference type="RefSeq" id="XP_027091600.1"/>
    </source>
</evidence>
<reference evidence="10" key="2">
    <citation type="submission" date="2025-08" db="UniProtKB">
        <authorList>
            <consortium name="RefSeq"/>
        </authorList>
    </citation>
    <scope>IDENTIFICATION</scope>
    <source>
        <tissue evidence="10">Leaves</tissue>
    </source>
</reference>
<keyword evidence="3" id="KW-0227">DNA damage</keyword>
<name>A0A6P6UL69_COFAR</name>
<keyword evidence="2" id="KW-0132">Cell division</keyword>
<dbReference type="AlphaFoldDB" id="A0A6P6UL69"/>
<evidence type="ECO:0000256" key="3">
    <source>
        <dbReference type="ARBA" id="ARBA00022763"/>
    </source>
</evidence>
<evidence type="ECO:0000313" key="9">
    <source>
        <dbReference type="Proteomes" id="UP001652660"/>
    </source>
</evidence>
<dbReference type="RefSeq" id="XP_027091600.1">
    <property type="nucleotide sequence ID" value="XM_027235799.2"/>
</dbReference>
<evidence type="ECO:0000256" key="4">
    <source>
        <dbReference type="ARBA" id="ARBA00022776"/>
    </source>
</evidence>
<dbReference type="Pfam" id="PF20168">
    <property type="entry name" value="PDS5"/>
    <property type="match status" value="1"/>
</dbReference>
<dbReference type="GO" id="GO:0000785">
    <property type="term" value="C:chromatin"/>
    <property type="evidence" value="ECO:0007669"/>
    <property type="project" value="TreeGrafter"/>
</dbReference>
<accession>A0A6P6UL69</accession>
<dbReference type="CDD" id="cd19953">
    <property type="entry name" value="PDS5"/>
    <property type="match status" value="1"/>
</dbReference>
<dbReference type="GO" id="GO:0006281">
    <property type="term" value="P:DNA repair"/>
    <property type="evidence" value="ECO:0007669"/>
    <property type="project" value="UniProtKB-KW"/>
</dbReference>
<organism evidence="9 10">
    <name type="scientific">Coffea arabica</name>
    <name type="common">Arabian coffee</name>
    <dbReference type="NCBI Taxonomy" id="13443"/>
    <lineage>
        <taxon>Eukaryota</taxon>
        <taxon>Viridiplantae</taxon>
        <taxon>Streptophyta</taxon>
        <taxon>Embryophyta</taxon>
        <taxon>Tracheophyta</taxon>
        <taxon>Spermatophyta</taxon>
        <taxon>Magnoliopsida</taxon>
        <taxon>eudicotyledons</taxon>
        <taxon>Gunneridae</taxon>
        <taxon>Pentapetalae</taxon>
        <taxon>asterids</taxon>
        <taxon>lamiids</taxon>
        <taxon>Gentianales</taxon>
        <taxon>Rubiaceae</taxon>
        <taxon>Ixoroideae</taxon>
        <taxon>Gardenieae complex</taxon>
        <taxon>Bertiereae - Coffeeae clade</taxon>
        <taxon>Coffeeae</taxon>
        <taxon>Coffea</taxon>
    </lineage>
</organism>
<feature type="region of interest" description="Disordered" evidence="8">
    <location>
        <begin position="883"/>
        <end position="929"/>
    </location>
</feature>
<gene>
    <name evidence="10" type="primary">LOC113712396</name>
</gene>
<dbReference type="PANTHER" id="PTHR12663">
    <property type="entry name" value="ANDROGEN INDUCED INHIBITOR OF PROLIFERATION AS3 / PDS5-RELATED"/>
    <property type="match status" value="1"/>
</dbReference>
<keyword evidence="9" id="KW-1185">Reference proteome</keyword>
<dbReference type="Gene3D" id="1.25.10.10">
    <property type="entry name" value="Leucine-rich Repeat Variant"/>
    <property type="match status" value="1"/>
</dbReference>